<dbReference type="InterPro" id="IPR001647">
    <property type="entry name" value="HTH_TetR"/>
</dbReference>
<dbReference type="PROSITE" id="PS50977">
    <property type="entry name" value="HTH_TETR_2"/>
    <property type="match status" value="1"/>
</dbReference>
<feature type="domain" description="HTH tetR-type" evidence="3">
    <location>
        <begin position="15"/>
        <end position="75"/>
    </location>
</feature>
<dbReference type="EMBL" id="LZSY01000106">
    <property type="protein sequence ID" value="OBB89384.1"/>
    <property type="molecule type" value="Genomic_DNA"/>
</dbReference>
<dbReference type="RefSeq" id="WP_064883387.1">
    <property type="nucleotide sequence ID" value="NZ_LZSY01000106.1"/>
</dbReference>
<evidence type="ECO:0000313" key="4">
    <source>
        <dbReference type="EMBL" id="OBB89384.1"/>
    </source>
</evidence>
<evidence type="ECO:0000256" key="2">
    <source>
        <dbReference type="PROSITE-ProRule" id="PRU00335"/>
    </source>
</evidence>
<evidence type="ECO:0000259" key="3">
    <source>
        <dbReference type="PROSITE" id="PS50977"/>
    </source>
</evidence>
<dbReference type="Gene3D" id="1.10.357.10">
    <property type="entry name" value="Tetracycline Repressor, domain 2"/>
    <property type="match status" value="1"/>
</dbReference>
<gene>
    <name evidence="4" type="ORF">A5779_28355</name>
</gene>
<dbReference type="AlphaFoldDB" id="A0A1A0W1Q9"/>
<comment type="caution">
    <text evidence="4">The sequence shown here is derived from an EMBL/GenBank/DDBJ whole genome shotgun (WGS) entry which is preliminary data.</text>
</comment>
<proteinExistence type="predicted"/>
<evidence type="ECO:0000256" key="1">
    <source>
        <dbReference type="ARBA" id="ARBA00023125"/>
    </source>
</evidence>
<organism evidence="4 5">
    <name type="scientific">Mycolicibacterium peregrinum</name>
    <name type="common">Mycobacterium peregrinum</name>
    <dbReference type="NCBI Taxonomy" id="43304"/>
    <lineage>
        <taxon>Bacteria</taxon>
        <taxon>Bacillati</taxon>
        <taxon>Actinomycetota</taxon>
        <taxon>Actinomycetes</taxon>
        <taxon>Mycobacteriales</taxon>
        <taxon>Mycobacteriaceae</taxon>
        <taxon>Mycolicibacterium</taxon>
    </lineage>
</organism>
<accession>A0A1A0W1Q9</accession>
<dbReference type="Pfam" id="PF00440">
    <property type="entry name" value="TetR_N"/>
    <property type="match status" value="1"/>
</dbReference>
<dbReference type="PANTHER" id="PTHR43479">
    <property type="entry name" value="ACREF/ENVCD OPERON REPRESSOR-RELATED"/>
    <property type="match status" value="1"/>
</dbReference>
<dbReference type="PANTHER" id="PTHR43479:SF11">
    <property type="entry name" value="ACREF_ENVCD OPERON REPRESSOR-RELATED"/>
    <property type="match status" value="1"/>
</dbReference>
<dbReference type="InterPro" id="IPR009057">
    <property type="entry name" value="Homeodomain-like_sf"/>
</dbReference>
<dbReference type="Proteomes" id="UP000094008">
    <property type="component" value="Unassembled WGS sequence"/>
</dbReference>
<evidence type="ECO:0000313" key="5">
    <source>
        <dbReference type="Proteomes" id="UP000094008"/>
    </source>
</evidence>
<dbReference type="InterPro" id="IPR050624">
    <property type="entry name" value="HTH-type_Tx_Regulator"/>
</dbReference>
<dbReference type="SUPFAM" id="SSF46689">
    <property type="entry name" value="Homeodomain-like"/>
    <property type="match status" value="1"/>
</dbReference>
<dbReference type="GO" id="GO:0003677">
    <property type="term" value="F:DNA binding"/>
    <property type="evidence" value="ECO:0007669"/>
    <property type="project" value="UniProtKB-UniRule"/>
</dbReference>
<name>A0A1A0W1Q9_MYCPR</name>
<feature type="DNA-binding region" description="H-T-H motif" evidence="2">
    <location>
        <begin position="38"/>
        <end position="57"/>
    </location>
</feature>
<reference evidence="5" key="1">
    <citation type="submission" date="2016-06" db="EMBL/GenBank/DDBJ databases">
        <authorList>
            <person name="Sutton G."/>
            <person name="Brinkac L."/>
            <person name="Sanka R."/>
            <person name="Adams M."/>
            <person name="Lau E."/>
            <person name="Mehaffy C."/>
            <person name="Tameris M."/>
            <person name="Hatherill M."/>
            <person name="Hanekom W."/>
            <person name="Mahomed H."/>
            <person name="Mcshane H."/>
        </authorList>
    </citation>
    <scope>NUCLEOTIDE SEQUENCE [LARGE SCALE GENOMIC DNA]</scope>
    <source>
        <strain evidence="5">852002-10433_SCH5171157</strain>
    </source>
</reference>
<protein>
    <recommendedName>
        <fullName evidence="3">HTH tetR-type domain-containing protein</fullName>
    </recommendedName>
</protein>
<sequence>MSRPYRGQAAEARSADRRARLIQAGADLVGTQGVAAMTMRAVCREAELSQKFFYESFTDTDDLLGEVYRSTFEHARQVIYAAADPDADLPTRTRAGVGAAAQLVEEDPRICRILLVEPIADLRLRHFVRDAVGAMTGLTAPTDRAGTAAAAARVKMQYATVFGAIISLFIEWTEGNLGSDHDVFVDHVSAMLLSSPLFDNAVQAVPSTGQPARTPRISRSS</sequence>
<keyword evidence="1 2" id="KW-0238">DNA-binding</keyword>